<protein>
    <submittedName>
        <fullName evidence="1">Uncharacterized protein</fullName>
    </submittedName>
</protein>
<sequence>MDKIKQFSISRIHTAKGIFRLQGAIKSHGEHAHINYEKAEFMGTDGWRELDLTSAETLAILAGIHHSIIEHIKPQGL</sequence>
<dbReference type="RefSeq" id="WP_119978761.1">
    <property type="nucleotide sequence ID" value="NZ_BPFB01000001.1"/>
</dbReference>
<gene>
    <name evidence="1" type="ORF">TUM4630_01330</name>
</gene>
<accession>A0ABQ4P2S6</accession>
<reference evidence="1 2" key="1">
    <citation type="submission" date="2021-05" db="EMBL/GenBank/DDBJ databases">
        <title>Molecular characterization for Shewanella algae harboring chromosomal blaOXA-55-like strains isolated from clinical and environment sample.</title>
        <authorList>
            <person name="Ohama Y."/>
            <person name="Aoki K."/>
            <person name="Harada S."/>
            <person name="Moriya K."/>
            <person name="Ishii Y."/>
            <person name="Tateda K."/>
        </authorList>
    </citation>
    <scope>NUCLEOTIDE SEQUENCE [LARGE SCALE GENOMIC DNA]</scope>
    <source>
        <strain evidence="1 2">LMG 23746</strain>
    </source>
</reference>
<dbReference type="EMBL" id="BPFB01000001">
    <property type="protein sequence ID" value="GIU41812.1"/>
    <property type="molecule type" value="Genomic_DNA"/>
</dbReference>
<evidence type="ECO:0000313" key="1">
    <source>
        <dbReference type="EMBL" id="GIU41812.1"/>
    </source>
</evidence>
<comment type="caution">
    <text evidence="1">The sequence shown here is derived from an EMBL/GenBank/DDBJ whole genome shotgun (WGS) entry which is preliminary data.</text>
</comment>
<proteinExistence type="predicted"/>
<name>A0ABQ4P2S6_9GAMM</name>
<keyword evidence="2" id="KW-1185">Reference proteome</keyword>
<evidence type="ECO:0000313" key="2">
    <source>
        <dbReference type="Proteomes" id="UP000761574"/>
    </source>
</evidence>
<dbReference type="Proteomes" id="UP000761574">
    <property type="component" value="Unassembled WGS sequence"/>
</dbReference>
<organism evidence="1 2">
    <name type="scientific">Shewanella algidipiscicola</name>
    <dbReference type="NCBI Taxonomy" id="614070"/>
    <lineage>
        <taxon>Bacteria</taxon>
        <taxon>Pseudomonadati</taxon>
        <taxon>Pseudomonadota</taxon>
        <taxon>Gammaproteobacteria</taxon>
        <taxon>Alteromonadales</taxon>
        <taxon>Shewanellaceae</taxon>
        <taxon>Shewanella</taxon>
    </lineage>
</organism>